<feature type="transmembrane region" description="Helical" evidence="5">
    <location>
        <begin position="90"/>
        <end position="111"/>
    </location>
</feature>
<feature type="domain" description="RDD" evidence="6">
    <location>
        <begin position="32"/>
        <end position="124"/>
    </location>
</feature>
<dbReference type="GO" id="GO:0016020">
    <property type="term" value="C:membrane"/>
    <property type="evidence" value="ECO:0007669"/>
    <property type="project" value="UniProtKB-SubCell"/>
</dbReference>
<dbReference type="AlphaFoldDB" id="A0A3M9MG05"/>
<evidence type="ECO:0000256" key="1">
    <source>
        <dbReference type="ARBA" id="ARBA00004141"/>
    </source>
</evidence>
<reference evidence="7 8" key="1">
    <citation type="submission" date="2018-11" db="EMBL/GenBank/DDBJ databases">
        <title>Draft genome of Simplicispira Flexivirga sp. BO-16.</title>
        <authorList>
            <person name="Im W.T."/>
        </authorList>
    </citation>
    <scope>NUCLEOTIDE SEQUENCE [LARGE SCALE GENOMIC DNA]</scope>
    <source>
        <strain evidence="7 8">BO-16</strain>
    </source>
</reference>
<gene>
    <name evidence="7" type="ORF">EFY87_05925</name>
</gene>
<evidence type="ECO:0000256" key="5">
    <source>
        <dbReference type="SAM" id="Phobius"/>
    </source>
</evidence>
<dbReference type="EMBL" id="RJJQ01000004">
    <property type="protein sequence ID" value="RNI23813.1"/>
    <property type="molecule type" value="Genomic_DNA"/>
</dbReference>
<evidence type="ECO:0000256" key="2">
    <source>
        <dbReference type="ARBA" id="ARBA00022692"/>
    </source>
</evidence>
<dbReference type="RefSeq" id="WP_123270551.1">
    <property type="nucleotide sequence ID" value="NZ_RJJQ01000004.1"/>
</dbReference>
<evidence type="ECO:0000256" key="3">
    <source>
        <dbReference type="ARBA" id="ARBA00022989"/>
    </source>
</evidence>
<sequence length="136" mass="15092">MAPPPGTHIDAETGVFIPNGTEVASRGRRVGAFFLYILLLIVTLVIGYVVWALVEFGNGRTPVQRVLGMRCYKATEHRVFGWGDTFLRQFVLWACGIIWPVQIANFIVFLANRKRQGLHDMASGGVVLHDPNKVLG</sequence>
<keyword evidence="8" id="KW-1185">Reference proteome</keyword>
<dbReference type="OrthoDB" id="3254248at2"/>
<comment type="subcellular location">
    <subcellularLocation>
        <location evidence="1">Membrane</location>
        <topology evidence="1">Multi-pass membrane protein</topology>
    </subcellularLocation>
</comment>
<accession>A0A3M9MG05</accession>
<dbReference type="Pfam" id="PF06271">
    <property type="entry name" value="RDD"/>
    <property type="match status" value="1"/>
</dbReference>
<feature type="transmembrane region" description="Helical" evidence="5">
    <location>
        <begin position="33"/>
        <end position="54"/>
    </location>
</feature>
<evidence type="ECO:0000256" key="4">
    <source>
        <dbReference type="ARBA" id="ARBA00023136"/>
    </source>
</evidence>
<evidence type="ECO:0000259" key="6">
    <source>
        <dbReference type="Pfam" id="PF06271"/>
    </source>
</evidence>
<dbReference type="Proteomes" id="UP000271678">
    <property type="component" value="Unassembled WGS sequence"/>
</dbReference>
<evidence type="ECO:0000313" key="8">
    <source>
        <dbReference type="Proteomes" id="UP000271678"/>
    </source>
</evidence>
<organism evidence="7 8">
    <name type="scientific">Flexivirga caeni</name>
    <dbReference type="NCBI Taxonomy" id="2294115"/>
    <lineage>
        <taxon>Bacteria</taxon>
        <taxon>Bacillati</taxon>
        <taxon>Actinomycetota</taxon>
        <taxon>Actinomycetes</taxon>
        <taxon>Micrococcales</taxon>
        <taxon>Dermacoccaceae</taxon>
        <taxon>Flexivirga</taxon>
    </lineage>
</organism>
<protein>
    <recommendedName>
        <fullName evidence="6">RDD domain-containing protein</fullName>
    </recommendedName>
</protein>
<name>A0A3M9MG05_9MICO</name>
<keyword evidence="3 5" id="KW-1133">Transmembrane helix</keyword>
<comment type="caution">
    <text evidence="7">The sequence shown here is derived from an EMBL/GenBank/DDBJ whole genome shotgun (WGS) entry which is preliminary data.</text>
</comment>
<keyword evidence="4 5" id="KW-0472">Membrane</keyword>
<proteinExistence type="predicted"/>
<keyword evidence="2 5" id="KW-0812">Transmembrane</keyword>
<evidence type="ECO:0000313" key="7">
    <source>
        <dbReference type="EMBL" id="RNI23813.1"/>
    </source>
</evidence>
<dbReference type="InterPro" id="IPR010432">
    <property type="entry name" value="RDD"/>
</dbReference>